<feature type="region of interest" description="Disordered" evidence="1">
    <location>
        <begin position="1"/>
        <end position="79"/>
    </location>
</feature>
<evidence type="ECO:0000313" key="2">
    <source>
        <dbReference type="EMBL" id="BDW85830.1"/>
    </source>
</evidence>
<accession>A0AA48KL65</accession>
<protein>
    <submittedName>
        <fullName evidence="2">Uncharacterized protein</fullName>
    </submittedName>
</protein>
<evidence type="ECO:0000256" key="1">
    <source>
        <dbReference type="SAM" id="MobiDB-lite"/>
    </source>
</evidence>
<evidence type="ECO:0000313" key="3">
    <source>
        <dbReference type="Proteomes" id="UP001337723"/>
    </source>
</evidence>
<feature type="compositionally biased region" description="Polar residues" evidence="1">
    <location>
        <begin position="16"/>
        <end position="26"/>
    </location>
</feature>
<proteinExistence type="predicted"/>
<reference evidence="2 3" key="1">
    <citation type="submission" date="2023-01" db="EMBL/GenBank/DDBJ databases">
        <title>Complete genome sequence of Roseicyclus marinus strain Dej080120_10.</title>
        <authorList>
            <person name="Ueki S."/>
            <person name="Maruyama F."/>
        </authorList>
    </citation>
    <scope>NUCLEOTIDE SEQUENCE [LARGE SCALE GENOMIC DNA]</scope>
    <source>
        <strain evidence="2 3">Dej080120_10</strain>
    </source>
</reference>
<dbReference type="KEGG" id="rmai:MACH21_20070"/>
<gene>
    <name evidence="2" type="ORF">MACH21_20070</name>
</gene>
<dbReference type="RefSeq" id="WP_338271655.1">
    <property type="nucleotide sequence ID" value="NZ_AP027266.1"/>
</dbReference>
<feature type="compositionally biased region" description="Basic and acidic residues" evidence="1">
    <location>
        <begin position="47"/>
        <end position="79"/>
    </location>
</feature>
<sequence length="79" mass="8054">MAQIADKTGSKKTLTDSDISTYQRRSGPSGGVVGTDADAHVTPQAGHDADVMPKAGHDVDAAPKAHSDADAAPARDRDA</sequence>
<keyword evidence="3" id="KW-1185">Reference proteome</keyword>
<dbReference type="EMBL" id="AP027266">
    <property type="protein sequence ID" value="BDW85830.1"/>
    <property type="molecule type" value="Genomic_DNA"/>
</dbReference>
<dbReference type="Proteomes" id="UP001337723">
    <property type="component" value="Chromosome"/>
</dbReference>
<dbReference type="AlphaFoldDB" id="A0AA48KL65"/>
<name>A0AA48KL65_9RHOB</name>
<organism evidence="2 3">
    <name type="scientific">Roseicyclus marinus</name>
    <dbReference type="NCBI Taxonomy" id="2161673"/>
    <lineage>
        <taxon>Bacteria</taxon>
        <taxon>Pseudomonadati</taxon>
        <taxon>Pseudomonadota</taxon>
        <taxon>Alphaproteobacteria</taxon>
        <taxon>Rhodobacterales</taxon>
        <taxon>Roseobacteraceae</taxon>
        <taxon>Roseicyclus</taxon>
    </lineage>
</organism>